<gene>
    <name evidence="1" type="ORF">A8C56_06445</name>
</gene>
<dbReference type="EMBL" id="CP015772">
    <property type="protein sequence ID" value="ANH80663.1"/>
    <property type="molecule type" value="Genomic_DNA"/>
</dbReference>
<name>A0A1A9HZG6_9BACT</name>
<dbReference type="AlphaFoldDB" id="A0A1A9HZG6"/>
<proteinExistence type="predicted"/>
<dbReference type="Proteomes" id="UP000077667">
    <property type="component" value="Chromosome"/>
</dbReference>
<reference evidence="1 2" key="1">
    <citation type="submission" date="2016-05" db="EMBL/GenBank/DDBJ databases">
        <title>Niabella ginsenosidivorans BS26 whole genome sequencing.</title>
        <authorList>
            <person name="Im W.T."/>
            <person name="Siddiqi M.Z."/>
        </authorList>
    </citation>
    <scope>NUCLEOTIDE SEQUENCE [LARGE SCALE GENOMIC DNA]</scope>
    <source>
        <strain evidence="1 2">BS26</strain>
    </source>
</reference>
<dbReference type="STRING" id="1176587.A8C56_06445"/>
<evidence type="ECO:0000313" key="1">
    <source>
        <dbReference type="EMBL" id="ANH80663.1"/>
    </source>
</evidence>
<dbReference type="OrthoDB" id="9815195at2"/>
<dbReference type="KEGG" id="nia:A8C56_06445"/>
<dbReference type="Pfam" id="PF13645">
    <property type="entry name" value="YkuD_2"/>
    <property type="match status" value="1"/>
</dbReference>
<dbReference type="InterPro" id="IPR032676">
    <property type="entry name" value="YkuD_2"/>
</dbReference>
<keyword evidence="2" id="KW-1185">Reference proteome</keyword>
<dbReference type="PANTHER" id="PTHR38477:SF1">
    <property type="entry name" value="MUREIN L,D-TRANSPEPTIDASE CATALYTIC DOMAIN FAMILY PROTEIN"/>
    <property type="match status" value="1"/>
</dbReference>
<accession>A0A1A9HZG6</accession>
<evidence type="ECO:0000313" key="2">
    <source>
        <dbReference type="Proteomes" id="UP000077667"/>
    </source>
</evidence>
<dbReference type="RefSeq" id="WP_067753529.1">
    <property type="nucleotide sequence ID" value="NZ_CP015772.1"/>
</dbReference>
<sequence length="248" mass="28016">MRFFVVKKIMPFILFLTAVVNLSWRSDVPLPVKSDLGIMNQYRLFYNLGVKFTYYNIAYDSLHLNLQGLSEKAFIYALNGFEELQQEGIAKNDSIITIIDFDQPSTSKRMYIVDLKNYKVLFNTWVAHGKNTGTLMASSFGNTMSSNKSSLGFYLTDQPYYGDNGYSLKLIGLEKGINDMALQRAIVLHGAAYVSQSSINQLGYLGRSFGCPAVPRELSRPIIETIKEGSVLFIYNSSYAPTIRYVYS</sequence>
<evidence type="ECO:0008006" key="3">
    <source>
        <dbReference type="Google" id="ProtNLM"/>
    </source>
</evidence>
<organism evidence="1 2">
    <name type="scientific">Niabella ginsenosidivorans</name>
    <dbReference type="NCBI Taxonomy" id="1176587"/>
    <lineage>
        <taxon>Bacteria</taxon>
        <taxon>Pseudomonadati</taxon>
        <taxon>Bacteroidota</taxon>
        <taxon>Chitinophagia</taxon>
        <taxon>Chitinophagales</taxon>
        <taxon>Chitinophagaceae</taxon>
        <taxon>Niabella</taxon>
    </lineage>
</organism>
<protein>
    <recommendedName>
        <fullName evidence="3">Peptidase</fullName>
    </recommendedName>
</protein>
<dbReference type="PANTHER" id="PTHR38477">
    <property type="entry name" value="HYPOTHETICAL EXPORTED PROTEIN"/>
    <property type="match status" value="1"/>
</dbReference>